<dbReference type="GO" id="GO:0003924">
    <property type="term" value="F:GTPase activity"/>
    <property type="evidence" value="ECO:0007669"/>
    <property type="project" value="TreeGrafter"/>
</dbReference>
<dbReference type="InterPro" id="IPR027417">
    <property type="entry name" value="P-loop_NTPase"/>
</dbReference>
<dbReference type="InterPro" id="IPR006762">
    <property type="entry name" value="Gtr1_RagA"/>
</dbReference>
<dbReference type="PANTHER" id="PTHR11259:SF2">
    <property type="entry name" value="GH16429P"/>
    <property type="match status" value="1"/>
</dbReference>
<dbReference type="Gene3D" id="3.30.450.190">
    <property type="match status" value="1"/>
</dbReference>
<dbReference type="GO" id="GO:1990131">
    <property type="term" value="C:Gtr1-Gtr2 GTPase complex"/>
    <property type="evidence" value="ECO:0007669"/>
    <property type="project" value="TreeGrafter"/>
</dbReference>
<dbReference type="GO" id="GO:0005634">
    <property type="term" value="C:nucleus"/>
    <property type="evidence" value="ECO:0007669"/>
    <property type="project" value="TreeGrafter"/>
</dbReference>
<comment type="similarity">
    <text evidence="1">Belongs to the GTR/RAG GTP-binding protein family.</text>
</comment>
<dbReference type="OrthoDB" id="26136at2759"/>
<evidence type="ECO:0000256" key="2">
    <source>
        <dbReference type="ARBA" id="ARBA00022741"/>
    </source>
</evidence>
<dbReference type="GO" id="GO:1904263">
    <property type="term" value="P:positive regulation of TORC1 signaling"/>
    <property type="evidence" value="ECO:0007669"/>
    <property type="project" value="TreeGrafter"/>
</dbReference>
<keyword evidence="3" id="KW-0342">GTP-binding</keyword>
<dbReference type="GO" id="GO:0009267">
    <property type="term" value="P:cellular response to starvation"/>
    <property type="evidence" value="ECO:0007669"/>
    <property type="project" value="TreeGrafter"/>
</dbReference>
<keyword evidence="2" id="KW-0547">Nucleotide-binding</keyword>
<dbReference type="EMBL" id="BSXW01001404">
    <property type="protein sequence ID" value="GMF36479.1"/>
    <property type="molecule type" value="Genomic_DNA"/>
</dbReference>
<comment type="caution">
    <text evidence="4">The sequence shown here is derived from an EMBL/GenBank/DDBJ whole genome shotgun (WGS) entry which is preliminary data.</text>
</comment>
<dbReference type="Pfam" id="PF04670">
    <property type="entry name" value="Gtr1_RagA"/>
    <property type="match status" value="2"/>
</dbReference>
<dbReference type="GO" id="GO:0010507">
    <property type="term" value="P:negative regulation of autophagy"/>
    <property type="evidence" value="ECO:0007669"/>
    <property type="project" value="TreeGrafter"/>
</dbReference>
<evidence type="ECO:0000256" key="1">
    <source>
        <dbReference type="ARBA" id="ARBA00007756"/>
    </source>
</evidence>
<evidence type="ECO:0000256" key="3">
    <source>
        <dbReference type="ARBA" id="ARBA00023134"/>
    </source>
</evidence>
<dbReference type="SUPFAM" id="SSF52540">
    <property type="entry name" value="P-loop containing nucleoside triphosphate hydrolases"/>
    <property type="match status" value="1"/>
</dbReference>
<dbReference type="GO" id="GO:0005525">
    <property type="term" value="F:GTP binding"/>
    <property type="evidence" value="ECO:0007669"/>
    <property type="project" value="UniProtKB-KW"/>
</dbReference>
<dbReference type="GO" id="GO:0005764">
    <property type="term" value="C:lysosome"/>
    <property type="evidence" value="ECO:0007669"/>
    <property type="project" value="TreeGrafter"/>
</dbReference>
<dbReference type="Proteomes" id="UP001165083">
    <property type="component" value="Unassembled WGS sequence"/>
</dbReference>
<protein>
    <submittedName>
        <fullName evidence="4">Unnamed protein product</fullName>
    </submittedName>
</protein>
<keyword evidence="5" id="KW-1185">Reference proteome</keyword>
<accession>A0A9W7CS51</accession>
<dbReference type="PANTHER" id="PTHR11259">
    <property type="entry name" value="RAS-RELATED GTP BINDING RAG/GTR YEAST"/>
    <property type="match status" value="1"/>
</dbReference>
<proteinExistence type="inferred from homology"/>
<sequence>MGLRRSGKSSIQRVVFHKMSPHETLFLEGTNSLDIKYIANNSFVQFQIWDFPGDYDFKEMIFSNCGSIVFVIDAQDEPYAEALARLHDTVTRAHRYNPDILFEVFIHKVDGDLFLSDDHKIGCPEADSSIADFGEPSQHSHHGTFKLITACYRGSVADTPRDQSSDCISVIQGCNMEKSFLFDVVSKVYIATDSNPVDMQSYELCSDMIDVVIDVSCIYG</sequence>
<reference evidence="4" key="1">
    <citation type="submission" date="2023-04" db="EMBL/GenBank/DDBJ databases">
        <title>Phytophthora lilii NBRC 32176.</title>
        <authorList>
            <person name="Ichikawa N."/>
            <person name="Sato H."/>
            <person name="Tonouchi N."/>
        </authorList>
    </citation>
    <scope>NUCLEOTIDE SEQUENCE</scope>
    <source>
        <strain evidence="4">NBRC 32176</strain>
    </source>
</reference>
<evidence type="ECO:0000313" key="5">
    <source>
        <dbReference type="Proteomes" id="UP001165083"/>
    </source>
</evidence>
<dbReference type="Gene3D" id="3.40.50.300">
    <property type="entry name" value="P-loop containing nucleotide triphosphate hydrolases"/>
    <property type="match status" value="1"/>
</dbReference>
<name>A0A9W7CS51_9STRA</name>
<organism evidence="4 5">
    <name type="scientific">Phytophthora lilii</name>
    <dbReference type="NCBI Taxonomy" id="2077276"/>
    <lineage>
        <taxon>Eukaryota</taxon>
        <taxon>Sar</taxon>
        <taxon>Stramenopiles</taxon>
        <taxon>Oomycota</taxon>
        <taxon>Peronosporomycetes</taxon>
        <taxon>Peronosporales</taxon>
        <taxon>Peronosporaceae</taxon>
        <taxon>Phytophthora</taxon>
    </lineage>
</organism>
<evidence type="ECO:0000313" key="4">
    <source>
        <dbReference type="EMBL" id="GMF36479.1"/>
    </source>
</evidence>
<gene>
    <name evidence="4" type="ORF">Plil01_001543100</name>
</gene>
<dbReference type="AlphaFoldDB" id="A0A9W7CS51"/>